<evidence type="ECO:0000313" key="1">
    <source>
        <dbReference type="EMBL" id="PSR74522.1"/>
    </source>
</evidence>
<sequence length="284" mass="31254">MECRDYTLSLGTQLSLACPAPGRARALQSPKEHRMGFSRWDVTVNVAEGDSQLQTLGRDSSSAVHVLRTDPRQRSISTSLGELDPLDFMGALGELTTSLPGLASTSTVQLVIFAFLIKGIKENAQCTSSPGNHHTRSKNTFSFPACCKNVWSSANSRFKQRIEVIVTELPFSALPRLFTCCRWKGFRTTRRLTPRAMGLVRFKLVIVYTNNILGLSHIHQPFECDIYVEGNRCEAGPPRIKACCTCNSPNKPIPGSIEAECIKASTSSMPHLCQGGMRLSVQYA</sequence>
<dbReference type="InParanoid" id="A0A2T2ZS12"/>
<gene>
    <name evidence="1" type="ORF">BD289DRAFT_215780</name>
</gene>
<dbReference type="EMBL" id="KZ678856">
    <property type="protein sequence ID" value="PSR74522.1"/>
    <property type="molecule type" value="Genomic_DNA"/>
</dbReference>
<evidence type="ECO:0000313" key="2">
    <source>
        <dbReference type="Proteomes" id="UP000241462"/>
    </source>
</evidence>
<dbReference type="Proteomes" id="UP000241462">
    <property type="component" value="Unassembled WGS sequence"/>
</dbReference>
<reference evidence="1 2" key="1">
    <citation type="journal article" date="2018" name="Mycol. Prog.">
        <title>Coniella lustricola, a new species from submerged detritus.</title>
        <authorList>
            <person name="Raudabaugh D.B."/>
            <person name="Iturriaga T."/>
            <person name="Carver A."/>
            <person name="Mondo S."/>
            <person name="Pangilinan J."/>
            <person name="Lipzen A."/>
            <person name="He G."/>
            <person name="Amirebrahimi M."/>
            <person name="Grigoriev I.V."/>
            <person name="Miller A.N."/>
        </authorList>
    </citation>
    <scope>NUCLEOTIDE SEQUENCE [LARGE SCALE GENOMIC DNA]</scope>
    <source>
        <strain evidence="1 2">B22-T-1</strain>
    </source>
</reference>
<organism evidence="1 2">
    <name type="scientific">Coniella lustricola</name>
    <dbReference type="NCBI Taxonomy" id="2025994"/>
    <lineage>
        <taxon>Eukaryota</taxon>
        <taxon>Fungi</taxon>
        <taxon>Dikarya</taxon>
        <taxon>Ascomycota</taxon>
        <taxon>Pezizomycotina</taxon>
        <taxon>Sordariomycetes</taxon>
        <taxon>Sordariomycetidae</taxon>
        <taxon>Diaporthales</taxon>
        <taxon>Schizoparmaceae</taxon>
        <taxon>Coniella</taxon>
    </lineage>
</organism>
<dbReference type="PROSITE" id="PS51257">
    <property type="entry name" value="PROKAR_LIPOPROTEIN"/>
    <property type="match status" value="1"/>
</dbReference>
<dbReference type="AlphaFoldDB" id="A0A2T2ZS12"/>
<keyword evidence="2" id="KW-1185">Reference proteome</keyword>
<protein>
    <submittedName>
        <fullName evidence="1">Uncharacterized protein</fullName>
    </submittedName>
</protein>
<accession>A0A2T2ZS12</accession>
<name>A0A2T2ZS12_9PEZI</name>
<proteinExistence type="predicted"/>